<dbReference type="InterPro" id="IPR004839">
    <property type="entry name" value="Aminotransferase_I/II_large"/>
</dbReference>
<evidence type="ECO:0000256" key="5">
    <source>
        <dbReference type="ARBA" id="ARBA00037974"/>
    </source>
</evidence>
<gene>
    <name evidence="7" type="ORF">UFOPK3554_00393</name>
</gene>
<evidence type="ECO:0000256" key="3">
    <source>
        <dbReference type="ARBA" id="ARBA00022898"/>
    </source>
</evidence>
<dbReference type="Pfam" id="PF00155">
    <property type="entry name" value="Aminotran_1_2"/>
    <property type="match status" value="1"/>
</dbReference>
<feature type="domain" description="Aminotransferase class I/classII large" evidence="6">
    <location>
        <begin position="50"/>
        <end position="386"/>
    </location>
</feature>
<accession>A0A6J7XTA5</accession>
<dbReference type="InterPro" id="IPR015422">
    <property type="entry name" value="PyrdxlP-dep_Trfase_small"/>
</dbReference>
<organism evidence="7">
    <name type="scientific">freshwater metagenome</name>
    <dbReference type="NCBI Taxonomy" id="449393"/>
    <lineage>
        <taxon>unclassified sequences</taxon>
        <taxon>metagenomes</taxon>
        <taxon>ecological metagenomes</taxon>
    </lineage>
</organism>
<keyword evidence="3" id="KW-0663">Pyridoxal phosphate</keyword>
<dbReference type="PANTHER" id="PTHR43525:SF2">
    <property type="entry name" value="CYSTATHIONINE BETA-LYASE-RELATED"/>
    <property type="match status" value="1"/>
</dbReference>
<keyword evidence="4" id="KW-0456">Lyase</keyword>
<comment type="similarity">
    <text evidence="5">Belongs to the class-II pyridoxal-phosphate-dependent aminotransferase family. MalY/PatB cystathionine beta-lyase subfamily.</text>
</comment>
<dbReference type="PANTHER" id="PTHR43525">
    <property type="entry name" value="PROTEIN MALY"/>
    <property type="match status" value="1"/>
</dbReference>
<dbReference type="Gene3D" id="3.90.1150.10">
    <property type="entry name" value="Aspartate Aminotransferase, domain 1"/>
    <property type="match status" value="1"/>
</dbReference>
<proteinExistence type="inferred from homology"/>
<dbReference type="SUPFAM" id="SSF53383">
    <property type="entry name" value="PLP-dependent transferases"/>
    <property type="match status" value="1"/>
</dbReference>
<sequence>MDDLRIKVPPLSELRSHRSAKWRGFEPDVLPLPVAEMDFPIAQPIAQLLHDMISNSETGYLGNIPELGEAFSRFTTSRWQWKSDPLQVRLTADVGIAAVEILRVICKPGDTVLINSPVYQNFKTWIAEAKMNTMDVPFILENVISSVEVNPWVLDWPSIEKAYASGIKVHLICSPHNPLGFVYSHQDLERIANLAKIHGVIVISDEIHAPLTYKEKEFVPFLSVSAQARETGVCITAASKGWNLAGLKCALIVTEDTGMDKRMTELPPSLHFSTSILGAFAATAAFESGEEWLNSAISTLDDNRILLGNLLATHLPSVGYHLPHNGYLAWLNLEALQLGTDPSLHLLEKGKVAFNAGHLYSPVTPHYIRLNFATSGSIITEAIDRIVSSVG</sequence>
<dbReference type="Gene3D" id="3.40.640.10">
    <property type="entry name" value="Type I PLP-dependent aspartate aminotransferase-like (Major domain)"/>
    <property type="match status" value="1"/>
</dbReference>
<dbReference type="InterPro" id="IPR015421">
    <property type="entry name" value="PyrdxlP-dep_Trfase_major"/>
</dbReference>
<dbReference type="EMBL" id="CAFBSG010000004">
    <property type="protein sequence ID" value="CAB5239638.1"/>
    <property type="molecule type" value="Genomic_DNA"/>
</dbReference>
<dbReference type="GO" id="GO:0030170">
    <property type="term" value="F:pyridoxal phosphate binding"/>
    <property type="evidence" value="ECO:0007669"/>
    <property type="project" value="InterPro"/>
</dbReference>
<evidence type="ECO:0000313" key="7">
    <source>
        <dbReference type="EMBL" id="CAB5239638.1"/>
    </source>
</evidence>
<dbReference type="CDD" id="cd00609">
    <property type="entry name" value="AAT_like"/>
    <property type="match status" value="1"/>
</dbReference>
<name>A0A6J7XTA5_9ZZZZ</name>
<protein>
    <recommendedName>
        <fullName evidence="2">cysteine-S-conjugate beta-lyase</fullName>
        <ecNumber evidence="2">4.4.1.13</ecNumber>
    </recommendedName>
</protein>
<dbReference type="InterPro" id="IPR051798">
    <property type="entry name" value="Class-II_PLP-Dep_Aminotrans"/>
</dbReference>
<evidence type="ECO:0000256" key="1">
    <source>
        <dbReference type="ARBA" id="ARBA00001933"/>
    </source>
</evidence>
<dbReference type="InterPro" id="IPR015424">
    <property type="entry name" value="PyrdxlP-dep_Trfase"/>
</dbReference>
<dbReference type="GO" id="GO:0047804">
    <property type="term" value="F:cysteine-S-conjugate beta-lyase activity"/>
    <property type="evidence" value="ECO:0007669"/>
    <property type="project" value="UniProtKB-EC"/>
</dbReference>
<dbReference type="AlphaFoldDB" id="A0A6J7XTA5"/>
<comment type="cofactor">
    <cofactor evidence="1">
        <name>pyridoxal 5'-phosphate</name>
        <dbReference type="ChEBI" id="CHEBI:597326"/>
    </cofactor>
</comment>
<evidence type="ECO:0000256" key="2">
    <source>
        <dbReference type="ARBA" id="ARBA00012224"/>
    </source>
</evidence>
<dbReference type="EC" id="4.4.1.13" evidence="2"/>
<evidence type="ECO:0000259" key="6">
    <source>
        <dbReference type="Pfam" id="PF00155"/>
    </source>
</evidence>
<reference evidence="7" key="1">
    <citation type="submission" date="2020-05" db="EMBL/GenBank/DDBJ databases">
        <authorList>
            <person name="Chiriac C."/>
            <person name="Salcher M."/>
            <person name="Ghai R."/>
            <person name="Kavagutti S V."/>
        </authorList>
    </citation>
    <scope>NUCLEOTIDE SEQUENCE</scope>
</reference>
<evidence type="ECO:0000256" key="4">
    <source>
        <dbReference type="ARBA" id="ARBA00023239"/>
    </source>
</evidence>